<evidence type="ECO:0000259" key="3">
    <source>
        <dbReference type="PROSITE" id="PS51352"/>
    </source>
</evidence>
<gene>
    <name evidence="4" type="ORF">KDD17_16485</name>
</gene>
<name>A0A975JDG1_9RHOB</name>
<dbReference type="AlphaFoldDB" id="A0A975JDG1"/>
<dbReference type="EMBL" id="CP073581">
    <property type="protein sequence ID" value="QUJ76454.1"/>
    <property type="molecule type" value="Genomic_DNA"/>
</dbReference>
<accession>A0A975JDG1</accession>
<evidence type="ECO:0000313" key="5">
    <source>
        <dbReference type="Proteomes" id="UP000683291"/>
    </source>
</evidence>
<dbReference type="InterPro" id="IPR013766">
    <property type="entry name" value="Thioredoxin_domain"/>
</dbReference>
<evidence type="ECO:0000256" key="1">
    <source>
        <dbReference type="ARBA" id="ARBA00003565"/>
    </source>
</evidence>
<organism evidence="4 5">
    <name type="scientific">Sulfitobacter albidus</name>
    <dbReference type="NCBI Taxonomy" id="2829501"/>
    <lineage>
        <taxon>Bacteria</taxon>
        <taxon>Pseudomonadati</taxon>
        <taxon>Pseudomonadota</taxon>
        <taxon>Alphaproteobacteria</taxon>
        <taxon>Rhodobacterales</taxon>
        <taxon>Roseobacteraceae</taxon>
        <taxon>Sulfitobacter</taxon>
    </lineage>
</organism>
<reference evidence="4" key="1">
    <citation type="submission" date="2021-04" db="EMBL/GenBank/DDBJ databases">
        <title>Complete genome sequence for Sulfitobacter sp. strain JK7-1.</title>
        <authorList>
            <person name="Park S.-J."/>
        </authorList>
    </citation>
    <scope>NUCLEOTIDE SEQUENCE</scope>
    <source>
        <strain evidence="4">JK7-1</strain>
    </source>
</reference>
<feature type="domain" description="Thioredoxin" evidence="3">
    <location>
        <begin position="26"/>
        <end position="226"/>
    </location>
</feature>
<dbReference type="InterPro" id="IPR012336">
    <property type="entry name" value="Thioredoxin-like_fold"/>
</dbReference>
<comment type="function">
    <text evidence="1">May be required for disulfide bond formation in some proteins.</text>
</comment>
<dbReference type="InterPro" id="IPR036249">
    <property type="entry name" value="Thioredoxin-like_sf"/>
</dbReference>
<protein>
    <submittedName>
        <fullName evidence="4">DsbA family protein</fullName>
    </submittedName>
</protein>
<dbReference type="PROSITE" id="PS51352">
    <property type="entry name" value="THIOREDOXIN_2"/>
    <property type="match status" value="1"/>
</dbReference>
<dbReference type="SUPFAM" id="SSF52833">
    <property type="entry name" value="Thioredoxin-like"/>
    <property type="match status" value="1"/>
</dbReference>
<comment type="similarity">
    <text evidence="2">Belongs to the thioredoxin family. DsbA subfamily.</text>
</comment>
<sequence length="227" mass="24666">MNRRNLLLGAFAALGLGGWYLTTPRPSGTAGAPDLALPGAANAQTSAGDIDISGIEEMVAGNPDAPVEIIEYASFTCPHCATFHAGPYKQLKADYIDTGKIRFVYREVYFDRFGLWASLVARCGGAERFFGITDLIYAGQSEWTRAGDPAAIVEELRKIGRLAGMDTETIEACLQDGDQAQTLVAWYQQNAEKDDIDSTPSFVINGTKYSNMAYSQMKQIIDEALES</sequence>
<evidence type="ECO:0000256" key="2">
    <source>
        <dbReference type="ARBA" id="ARBA00005791"/>
    </source>
</evidence>
<dbReference type="Pfam" id="PF13462">
    <property type="entry name" value="Thioredoxin_4"/>
    <property type="match status" value="1"/>
</dbReference>
<dbReference type="PANTHER" id="PTHR13887">
    <property type="entry name" value="GLUTATHIONE S-TRANSFERASE KAPPA"/>
    <property type="match status" value="1"/>
</dbReference>
<proteinExistence type="inferred from homology"/>
<evidence type="ECO:0000313" key="4">
    <source>
        <dbReference type="EMBL" id="QUJ76454.1"/>
    </source>
</evidence>
<dbReference type="Gene3D" id="3.40.30.10">
    <property type="entry name" value="Glutaredoxin"/>
    <property type="match status" value="1"/>
</dbReference>
<dbReference type="Proteomes" id="UP000683291">
    <property type="component" value="Chromosome 1"/>
</dbReference>
<keyword evidence="5" id="KW-1185">Reference proteome</keyword>
<dbReference type="KEGG" id="sual:KDD17_16485"/>
<dbReference type="RefSeq" id="WP_212704652.1">
    <property type="nucleotide sequence ID" value="NZ_CP073581.1"/>
</dbReference>
<dbReference type="PANTHER" id="PTHR13887:SF56">
    <property type="entry name" value="THIOREDOXIN-LIKE REDUCTASE RV2466C"/>
    <property type="match status" value="1"/>
</dbReference>